<keyword evidence="3" id="KW-1185">Reference proteome</keyword>
<dbReference type="GO" id="GO:0016491">
    <property type="term" value="F:oxidoreductase activity"/>
    <property type="evidence" value="ECO:0007669"/>
    <property type="project" value="UniProtKB-KW"/>
</dbReference>
<proteinExistence type="predicted"/>
<dbReference type="InterPro" id="IPR036291">
    <property type="entry name" value="NAD(P)-bd_dom_sf"/>
</dbReference>
<sequence>MPKTIVVTGASDGIGAAAARRLAASGERVVVVGRSPERTRAVADEIGADHHLADFADLSQVRRLAGDLLEAYPQIEVLANNAGGIMGARQTTVDGYEKTFQVNHLAPFLLTQLLLPSLVAGRATVIQTASIAARVFAKFDIGDLQGEHAYSPQAAYGNGKLANILFTSELQRRYGDQGISAVAFHPGVVATSFASDTTHLMRFLYHTPLKRLFTIKPDKAADELVWLAEGTPGVTFTPGAYYESKEIAKNVNPLSLDADLAARLWEASEALV</sequence>
<dbReference type="AlphaFoldDB" id="A0A853EYV6"/>
<dbReference type="PRINTS" id="PR00081">
    <property type="entry name" value="GDHRDH"/>
</dbReference>
<evidence type="ECO:0000256" key="1">
    <source>
        <dbReference type="ARBA" id="ARBA00023002"/>
    </source>
</evidence>
<protein>
    <submittedName>
        <fullName evidence="2">SDR family NAD(P)-dependent oxidoreductase</fullName>
    </submittedName>
</protein>
<dbReference type="Gene3D" id="3.40.50.720">
    <property type="entry name" value="NAD(P)-binding Rossmann-like Domain"/>
    <property type="match status" value="1"/>
</dbReference>
<dbReference type="PANTHER" id="PTHR43157:SF31">
    <property type="entry name" value="PHOSPHATIDYLINOSITOL-GLYCAN BIOSYNTHESIS CLASS F PROTEIN"/>
    <property type="match status" value="1"/>
</dbReference>
<evidence type="ECO:0000313" key="3">
    <source>
        <dbReference type="Proteomes" id="UP000561011"/>
    </source>
</evidence>
<reference evidence="2 3" key="1">
    <citation type="submission" date="2020-07" db="EMBL/GenBank/DDBJ databases">
        <title>MOT database genomes.</title>
        <authorList>
            <person name="Joseph S."/>
            <person name="Aduse-Opoku J."/>
            <person name="Hashim A."/>
            <person name="Wade W."/>
            <person name="Curtis M."/>
        </authorList>
    </citation>
    <scope>NUCLEOTIDE SEQUENCE [LARGE SCALE GENOMIC DNA]</scope>
    <source>
        <strain evidence="2 3">DSM 100099</strain>
    </source>
</reference>
<name>A0A853EYV6_9MICO</name>
<dbReference type="Proteomes" id="UP000561011">
    <property type="component" value="Unassembled WGS sequence"/>
</dbReference>
<gene>
    <name evidence="2" type="ORF">HZZ10_13160</name>
</gene>
<dbReference type="SUPFAM" id="SSF51735">
    <property type="entry name" value="NAD(P)-binding Rossmann-fold domains"/>
    <property type="match status" value="1"/>
</dbReference>
<dbReference type="InterPro" id="IPR002347">
    <property type="entry name" value="SDR_fam"/>
</dbReference>
<dbReference type="Pfam" id="PF00106">
    <property type="entry name" value="adh_short"/>
    <property type="match status" value="1"/>
</dbReference>
<dbReference type="PANTHER" id="PTHR43157">
    <property type="entry name" value="PHOSPHATIDYLINOSITOL-GLYCAN BIOSYNTHESIS CLASS F PROTEIN-RELATED"/>
    <property type="match status" value="1"/>
</dbReference>
<organism evidence="2 3">
    <name type="scientific">Sanguibacter inulinus</name>
    <dbReference type="NCBI Taxonomy" id="60922"/>
    <lineage>
        <taxon>Bacteria</taxon>
        <taxon>Bacillati</taxon>
        <taxon>Actinomycetota</taxon>
        <taxon>Actinomycetes</taxon>
        <taxon>Micrococcales</taxon>
        <taxon>Sanguibacteraceae</taxon>
        <taxon>Sanguibacter</taxon>
    </lineage>
</organism>
<comment type="caution">
    <text evidence="2">The sequence shown here is derived from an EMBL/GenBank/DDBJ whole genome shotgun (WGS) entry which is preliminary data.</text>
</comment>
<evidence type="ECO:0000313" key="2">
    <source>
        <dbReference type="EMBL" id="NYS94463.1"/>
    </source>
</evidence>
<dbReference type="RefSeq" id="WP_179913850.1">
    <property type="nucleotide sequence ID" value="NZ_JACBYE010000034.1"/>
</dbReference>
<accession>A0A853EYV6</accession>
<keyword evidence="1" id="KW-0560">Oxidoreductase</keyword>
<dbReference type="EMBL" id="JACBYE010000034">
    <property type="protein sequence ID" value="NYS94463.1"/>
    <property type="molecule type" value="Genomic_DNA"/>
</dbReference>